<dbReference type="Proteomes" id="UP000054549">
    <property type="component" value="Unassembled WGS sequence"/>
</dbReference>
<dbReference type="HOGENOM" id="CLU_3086727_0_0_1"/>
<proteinExistence type="predicted"/>
<dbReference type="InParanoid" id="A0A0C2WU58"/>
<reference evidence="1 2" key="1">
    <citation type="submission" date="2014-04" db="EMBL/GenBank/DDBJ databases">
        <title>Evolutionary Origins and Diversification of the Mycorrhizal Mutualists.</title>
        <authorList>
            <consortium name="DOE Joint Genome Institute"/>
            <consortium name="Mycorrhizal Genomics Consortium"/>
            <person name="Kohler A."/>
            <person name="Kuo A."/>
            <person name="Nagy L.G."/>
            <person name="Floudas D."/>
            <person name="Copeland A."/>
            <person name="Barry K.W."/>
            <person name="Cichocki N."/>
            <person name="Veneault-Fourrey C."/>
            <person name="LaButti K."/>
            <person name="Lindquist E.A."/>
            <person name="Lipzen A."/>
            <person name="Lundell T."/>
            <person name="Morin E."/>
            <person name="Murat C."/>
            <person name="Riley R."/>
            <person name="Ohm R."/>
            <person name="Sun H."/>
            <person name="Tunlid A."/>
            <person name="Henrissat B."/>
            <person name="Grigoriev I.V."/>
            <person name="Hibbett D.S."/>
            <person name="Martin F."/>
        </authorList>
    </citation>
    <scope>NUCLEOTIDE SEQUENCE [LARGE SCALE GENOMIC DNA]</scope>
    <source>
        <strain evidence="1 2">Koide BX008</strain>
    </source>
</reference>
<dbReference type="AlphaFoldDB" id="A0A0C2WU58"/>
<sequence length="52" mass="6181">MQNQPQQPQRSVQMAQPQMHWQTHQASVVNEILDRNICRSGARVHLNLIWFE</sequence>
<evidence type="ECO:0000313" key="2">
    <source>
        <dbReference type="Proteomes" id="UP000054549"/>
    </source>
</evidence>
<evidence type="ECO:0000313" key="1">
    <source>
        <dbReference type="EMBL" id="KIL65302.1"/>
    </source>
</evidence>
<organism evidence="1 2">
    <name type="scientific">Amanita muscaria (strain Koide BX008)</name>
    <dbReference type="NCBI Taxonomy" id="946122"/>
    <lineage>
        <taxon>Eukaryota</taxon>
        <taxon>Fungi</taxon>
        <taxon>Dikarya</taxon>
        <taxon>Basidiomycota</taxon>
        <taxon>Agaricomycotina</taxon>
        <taxon>Agaricomycetes</taxon>
        <taxon>Agaricomycetidae</taxon>
        <taxon>Agaricales</taxon>
        <taxon>Pluteineae</taxon>
        <taxon>Amanitaceae</taxon>
        <taxon>Amanita</taxon>
    </lineage>
</organism>
<dbReference type="EMBL" id="KN818243">
    <property type="protein sequence ID" value="KIL65302.1"/>
    <property type="molecule type" value="Genomic_DNA"/>
</dbReference>
<accession>A0A0C2WU58</accession>
<keyword evidence="2" id="KW-1185">Reference proteome</keyword>
<name>A0A0C2WU58_AMAMK</name>
<protein>
    <submittedName>
        <fullName evidence="1">Uncharacterized protein</fullName>
    </submittedName>
</protein>
<gene>
    <name evidence="1" type="ORF">M378DRAFT_162238</name>
</gene>